<protein>
    <submittedName>
        <fullName evidence="2">Uncharacterized protein</fullName>
    </submittedName>
</protein>
<name>A0AA97ALK5_9CYAN</name>
<dbReference type="RefSeq" id="WP_316430715.1">
    <property type="nucleotide sequence ID" value="NZ_CP053586.1"/>
</dbReference>
<organism evidence="2">
    <name type="scientific">Leptolyngbya sp. NK1-12</name>
    <dbReference type="NCBI Taxonomy" id="2547451"/>
    <lineage>
        <taxon>Bacteria</taxon>
        <taxon>Bacillati</taxon>
        <taxon>Cyanobacteriota</taxon>
        <taxon>Cyanophyceae</taxon>
        <taxon>Leptolyngbyales</taxon>
        <taxon>Leptolyngbyaceae</taxon>
        <taxon>Leptolyngbya group</taxon>
        <taxon>Leptolyngbya</taxon>
    </lineage>
</organism>
<feature type="compositionally biased region" description="Pro residues" evidence="1">
    <location>
        <begin position="67"/>
        <end position="83"/>
    </location>
</feature>
<gene>
    <name evidence="2" type="ORF">HJG54_19165</name>
</gene>
<dbReference type="EMBL" id="CP053586">
    <property type="protein sequence ID" value="WNZ24752.1"/>
    <property type="molecule type" value="Genomic_DNA"/>
</dbReference>
<evidence type="ECO:0000313" key="2">
    <source>
        <dbReference type="EMBL" id="WNZ24752.1"/>
    </source>
</evidence>
<feature type="region of interest" description="Disordered" evidence="1">
    <location>
        <begin position="45"/>
        <end position="86"/>
    </location>
</feature>
<accession>A0AA97ALK5</accession>
<dbReference type="AlphaFoldDB" id="A0AA97ALK5"/>
<proteinExistence type="predicted"/>
<evidence type="ECO:0000256" key="1">
    <source>
        <dbReference type="SAM" id="MobiDB-lite"/>
    </source>
</evidence>
<reference evidence="2" key="1">
    <citation type="submission" date="2020-05" db="EMBL/GenBank/DDBJ databases">
        <authorList>
            <person name="Zhu T."/>
            <person name="Keshari N."/>
            <person name="Lu X."/>
        </authorList>
    </citation>
    <scope>NUCLEOTIDE SEQUENCE</scope>
    <source>
        <strain evidence="2">NK1-12</strain>
    </source>
</reference>
<sequence length="152" mass="17381">MIKFITIGLLGLIVLLSVLLIGEAHKQNQQQRRKRYQRIPVIVSKREKNHQPRYQRIPVVPPKRHAPPSPPPVGPSRPLPPPSSSSVMSFLLSPVFSRQKAINPLQPKLLALLNGDRAAAERLLKHAKQNNPGRDETWYFDKVIYDLTRDRH</sequence>